<keyword evidence="2" id="KW-1185">Reference proteome</keyword>
<gene>
    <name evidence="1" type="ORF">FM038_019855</name>
</gene>
<dbReference type="EMBL" id="CP045503">
    <property type="protein sequence ID" value="QPG59388.1"/>
    <property type="molecule type" value="Genomic_DNA"/>
</dbReference>
<accession>A0ABX6V9M6</accession>
<name>A0ABX6V9M6_9GAMM</name>
<organism evidence="1 2">
    <name type="scientific">Shewanella eurypsychrophilus</name>
    <dbReference type="NCBI Taxonomy" id="2593656"/>
    <lineage>
        <taxon>Bacteria</taxon>
        <taxon>Pseudomonadati</taxon>
        <taxon>Pseudomonadota</taxon>
        <taxon>Gammaproteobacteria</taxon>
        <taxon>Alteromonadales</taxon>
        <taxon>Shewanellaceae</taxon>
        <taxon>Shewanella</taxon>
    </lineage>
</organism>
<evidence type="ECO:0000313" key="1">
    <source>
        <dbReference type="EMBL" id="QPG59388.1"/>
    </source>
</evidence>
<protein>
    <submittedName>
        <fullName evidence="1">Uncharacterized protein</fullName>
    </submittedName>
</protein>
<sequence length="137" mass="15434">MLEDIEGLTVEQLQQSLPITIGADPRFSKSLKPLLRQLEMWINFQALKADWYGDDNFILSFDFTLVRSLEEKQLTADSWVVETGYAYHYESSNLTTIAFIAIDDLVRDGAGIEQEIKARLTAVANTIAVQHGLLALE</sequence>
<proteinExistence type="predicted"/>
<reference evidence="1" key="1">
    <citation type="submission" date="2021-07" db="EMBL/GenBank/DDBJ databases">
        <title>Shewanella sp. YLB-07 whole genome sequence.</title>
        <authorList>
            <person name="Yu L."/>
        </authorList>
    </citation>
    <scope>NUCLEOTIDE SEQUENCE</scope>
    <source>
        <strain evidence="1">YLB-08</strain>
    </source>
</reference>
<evidence type="ECO:0000313" key="2">
    <source>
        <dbReference type="Proteomes" id="UP000316416"/>
    </source>
</evidence>
<dbReference type="RefSeq" id="WP_142871522.1">
    <property type="nucleotide sequence ID" value="NZ_CP045503.2"/>
</dbReference>
<dbReference type="Proteomes" id="UP000316416">
    <property type="component" value="Chromosome"/>
</dbReference>